<dbReference type="EMBL" id="CP053716">
    <property type="protein sequence ID" value="QKF06852.1"/>
    <property type="molecule type" value="Genomic_DNA"/>
</dbReference>
<feature type="domain" description="MobA-like NTP transferase" evidence="3">
    <location>
        <begin position="37"/>
        <end position="146"/>
    </location>
</feature>
<organism evidence="4 5">
    <name type="scientific">Berryella wangjianweii</name>
    <dbReference type="NCBI Taxonomy" id="2734634"/>
    <lineage>
        <taxon>Bacteria</taxon>
        <taxon>Bacillati</taxon>
        <taxon>Actinomycetota</taxon>
        <taxon>Coriobacteriia</taxon>
        <taxon>Eggerthellales</taxon>
        <taxon>Eggerthellaceae</taxon>
        <taxon>Berryella</taxon>
    </lineage>
</organism>
<name>A0A6M8J7F6_9ACTN</name>
<dbReference type="Gene3D" id="3.90.550.10">
    <property type="entry name" value="Spore Coat Polysaccharide Biosynthesis Protein SpsA, Chain A"/>
    <property type="match status" value="1"/>
</dbReference>
<dbReference type="PANTHER" id="PTHR43584:SF5">
    <property type="entry name" value="PROTEIN LICC"/>
    <property type="match status" value="1"/>
</dbReference>
<dbReference type="PANTHER" id="PTHR43584">
    <property type="entry name" value="NUCLEOTIDYL TRANSFERASE"/>
    <property type="match status" value="1"/>
</dbReference>
<dbReference type="InterPro" id="IPR029044">
    <property type="entry name" value="Nucleotide-diphossugar_trans"/>
</dbReference>
<keyword evidence="2 4" id="KW-0548">Nucleotidyltransferase</keyword>
<evidence type="ECO:0000259" key="3">
    <source>
        <dbReference type="Pfam" id="PF12804"/>
    </source>
</evidence>
<dbReference type="RefSeq" id="WP_172301000.1">
    <property type="nucleotide sequence ID" value="NZ_CP053716.1"/>
</dbReference>
<dbReference type="InterPro" id="IPR025877">
    <property type="entry name" value="MobA-like_NTP_Trfase"/>
</dbReference>
<dbReference type="Pfam" id="PF12804">
    <property type="entry name" value="NTP_transf_3"/>
    <property type="match status" value="1"/>
</dbReference>
<evidence type="ECO:0000313" key="5">
    <source>
        <dbReference type="Proteomes" id="UP000503297"/>
    </source>
</evidence>
<dbReference type="SUPFAM" id="SSF53448">
    <property type="entry name" value="Nucleotide-diphospho-sugar transferases"/>
    <property type="match status" value="1"/>
</dbReference>
<evidence type="ECO:0000256" key="1">
    <source>
        <dbReference type="ARBA" id="ARBA00022679"/>
    </source>
</evidence>
<dbReference type="Proteomes" id="UP000503297">
    <property type="component" value="Chromosome"/>
</dbReference>
<evidence type="ECO:0000313" key="4">
    <source>
        <dbReference type="EMBL" id="QKF06852.1"/>
    </source>
</evidence>
<accession>A0A6M8J7F6</accession>
<sequence length="264" mass="30294">MSSLTRAQFDELEKRFQRGEADEADLQLLEPYRVRRAVLLASGFGSRMVPVTLNTPKPLVRVNGRRIIDSLLDALVAAGIDEIYVVVGYLAEQFELLRNDYPQVKLIHNPLYDVTNNISSAVAAARHFRNAYVFESDLLLRSPQLISRYSYDSWYLGVPVDRTDDWCFVTQDGEVRGLQKGGEACHHMFGVSHWTNEDGARLERDLREAFACDENRQLFWDEIPCNLRREGYRIAVRPCAFDDIAEIDSFAELQQIDPAYRISQ</sequence>
<protein>
    <submittedName>
        <fullName evidence="4">Phosphocholine cytidylyltransferase family protein</fullName>
    </submittedName>
</protein>
<reference evidence="5" key="1">
    <citation type="submission" date="2020-05" db="EMBL/GenBank/DDBJ databases">
        <title>Novel species in genus Nocardioides.</title>
        <authorList>
            <person name="Zhang G."/>
        </authorList>
    </citation>
    <scope>NUCLEOTIDE SEQUENCE [LARGE SCALE GENOMIC DNA]</scope>
    <source>
        <strain evidence="5">zg-1050</strain>
    </source>
</reference>
<dbReference type="InterPro" id="IPR050065">
    <property type="entry name" value="GlmU-like"/>
</dbReference>
<gene>
    <name evidence="4" type="ORF">HLV38_01000</name>
</gene>
<dbReference type="CDD" id="cd02523">
    <property type="entry name" value="PC_cytidylyltransferase"/>
    <property type="match status" value="1"/>
</dbReference>
<keyword evidence="5" id="KW-1185">Reference proteome</keyword>
<dbReference type="GO" id="GO:0016779">
    <property type="term" value="F:nucleotidyltransferase activity"/>
    <property type="evidence" value="ECO:0007669"/>
    <property type="project" value="UniProtKB-KW"/>
</dbReference>
<dbReference type="KEGG" id="bwa:HLV38_01000"/>
<evidence type="ECO:0000256" key="2">
    <source>
        <dbReference type="ARBA" id="ARBA00022695"/>
    </source>
</evidence>
<keyword evidence="1 4" id="KW-0808">Transferase</keyword>
<dbReference type="AlphaFoldDB" id="A0A6M8J7F6"/>
<proteinExistence type="predicted"/>